<evidence type="ECO:0000313" key="6">
    <source>
        <dbReference type="EMBL" id="MFD1014940.1"/>
    </source>
</evidence>
<protein>
    <submittedName>
        <fullName evidence="6">LamG-like jellyroll fold domain-containing protein</fullName>
    </submittedName>
</protein>
<reference evidence="7" key="1">
    <citation type="journal article" date="2019" name="Int. J. Syst. Evol. Microbiol.">
        <title>The Global Catalogue of Microorganisms (GCM) 10K type strain sequencing project: providing services to taxonomists for standard genome sequencing and annotation.</title>
        <authorList>
            <consortium name="The Broad Institute Genomics Platform"/>
            <consortium name="The Broad Institute Genome Sequencing Center for Infectious Disease"/>
            <person name="Wu L."/>
            <person name="Ma J."/>
        </authorList>
    </citation>
    <scope>NUCLEOTIDE SEQUENCE [LARGE SCALE GENOMIC DNA]</scope>
    <source>
        <strain evidence="7">CCUG 56098</strain>
    </source>
</reference>
<sequence length="1661" mass="177205">MKIHFVKVLSLCFFSLFLTKTFSQNVDSSTPGTYSSTVPLDAVSATVEIWGAGGSGGGSKKTGRGGGGGGGGAYATQTFTVTAGETITYEIGAGGAIADNSGPGNTGGASTLNHSISGTSITAGGGEGGDQSNSFNNDGGAGGTATGGATNIPGSPGGSNGIGIGGQGGDSGNTINTGGNGGILTDGSPGHIPGGGGGGAFHSGLGLGNSSFKDGGAGANGKVIITYEIILRPVINNFSPSAVCVGETVTLTGRNFTNATSVKFNGTEALSFSVNSDTEITAVTPNTSTGLITVTTPIGTTNSANPISIYATPEISISANYCPLDLPSTPQNESNMVQLTATANQNISSWLWSTGETSSTIYISQSGAYNITATTSHGCTNSTLYNMSQDLIINGDFNLGNAHFVSDYLYIEDQNNTNNELQNDQDNRGYSITQNGQNVHNSFWGYDHTGDSQGYFMAVNGKGTSLIVWAQNDVTVEPNTEYYFSAWAMSLNSHGPYAQLTFNINGTNIGTSPVLDPHPNNNNLNADNWTQFYGTYTTGPSETVVDIEIRNLQSALAGNDFGLDDISFMSKLPFFHLTSAPETQHQTLCENTPIETLSVYVGDGLSDPTVTGLPSGLSTNYNGTTFTISGTPTETGVFNYTITSNLSCGQKTLSGTLNINPIPTVTLSTASPIICASEDAINLEAILGGTATSGTWSISGTPLATTVTGNSATATYLISSSGTKTFTFTSTPPNGPCNAVTETLDVEIIPYNVAHAGPDQTALSCENTTITLAANNEVSGFWSATPQTGYFSDPTSPNSQFTGESGTTYQLTWNAINTASVCENDTDSLTFTIPNCGSNLIFAGNEEYIDFGDHYNLPQNFSIELWLKPNTQSNSKQTILSKRHAEQLNTGYDLSLTNGTISFNANNNTSISVGNISTARWYHIAITYNGSYTMYVDGIEKATLSGAAPLLNDYDMLIGAMAREDNMPTHHLDAWLDEIRIWNTALSTEQIRIMMNQEIENNNSVIGSITGPEVTTGLSWNNLVGYYKMNQGTTDITNGFLNANTGASGQLNNMSALQSAKAPLPYVTETNGSWDVANTWQGGTHLMAPNTNDVYWNIVKTTHNVTIDRPMELLGLIVDTNHTLTVSNNQPLVVRKYLKIDGTLDLVGESQLIQHEGSIVDTNGTGILERDQQGTTNKFNYNYWGSPVSNAEGTYQLSSILFDGNTPVNWTPNYNGSPSPLTISSRWLYVFNDAESDYSNWSSISQNTAVAIGLGYTMKGSGSSEDFQNYTFKGQPNNGEINISMGGGFNYTLLGNPYPSALDADQFIADNENVLDDGTITFWEQAPSNNSHMLADYEGRYSYYNYTGGAPAVTAPSEIYGAGNASKIPERYIPIGQGFFVSGNANGGLITFNNNQRCFKTEASGASLFFRPSNGTLNTEDLNQTNTEESVIRRIYFNFTTPEGAVRQLLLGFTSDNAATDSVDYGYDALNADTFPSDLSFNIEGERYIIQGVGEFEASKVYPLDMILGLSGNVEISLHTLENFETPIDVYIYDALLETYTRFNTVSYQQYLEAGTYTDRFYLAFQDQETLGISDATFNAVTVRYLNQSKAIFVQAPLEDSIKTIQLVNIAGQTVASWTNPTSNSLNQVRIPVKHIAQGTYILKVETKNKTTHKKIIVTTH</sequence>
<evidence type="ECO:0000256" key="3">
    <source>
        <dbReference type="SAM" id="MobiDB-lite"/>
    </source>
</evidence>
<dbReference type="InterPro" id="IPR014756">
    <property type="entry name" value="Ig_E-set"/>
</dbReference>
<dbReference type="Pfam" id="PF18962">
    <property type="entry name" value="Por_Secre_tail"/>
    <property type="match status" value="1"/>
</dbReference>
<dbReference type="NCBIfam" id="TIGR04183">
    <property type="entry name" value="Por_Secre_tail"/>
    <property type="match status" value="1"/>
</dbReference>
<evidence type="ECO:0000256" key="4">
    <source>
        <dbReference type="SAM" id="SignalP"/>
    </source>
</evidence>
<name>A0ABW3KMV7_9FLAO</name>
<organism evidence="6 7">
    <name type="scientific">Winogradskyella rapida</name>
    <dbReference type="NCBI Taxonomy" id="549701"/>
    <lineage>
        <taxon>Bacteria</taxon>
        <taxon>Pseudomonadati</taxon>
        <taxon>Bacteroidota</taxon>
        <taxon>Flavobacteriia</taxon>
        <taxon>Flavobacteriales</taxon>
        <taxon>Flavobacteriaceae</taxon>
        <taxon>Winogradskyella</taxon>
    </lineage>
</organism>
<dbReference type="SUPFAM" id="SSF49899">
    <property type="entry name" value="Concanavalin A-like lectins/glucanases"/>
    <property type="match status" value="1"/>
</dbReference>
<feature type="domain" description="LamG-like jellyroll fold" evidence="5">
    <location>
        <begin position="859"/>
        <end position="989"/>
    </location>
</feature>
<feature type="chain" id="PRO_5045418682" evidence="4">
    <location>
        <begin position="24"/>
        <end position="1661"/>
    </location>
</feature>
<dbReference type="SUPFAM" id="SSF81296">
    <property type="entry name" value="E set domains"/>
    <property type="match status" value="1"/>
</dbReference>
<dbReference type="InterPro" id="IPR013320">
    <property type="entry name" value="ConA-like_dom_sf"/>
</dbReference>
<gene>
    <name evidence="6" type="ORF">ACFQ13_03305</name>
</gene>
<evidence type="ECO:0000313" key="7">
    <source>
        <dbReference type="Proteomes" id="UP001597086"/>
    </source>
</evidence>
<keyword evidence="7" id="KW-1185">Reference proteome</keyword>
<dbReference type="InterPro" id="IPR013783">
    <property type="entry name" value="Ig-like_fold"/>
</dbReference>
<dbReference type="EMBL" id="JBHTKM010000010">
    <property type="protein sequence ID" value="MFD1014940.1"/>
    <property type="molecule type" value="Genomic_DNA"/>
</dbReference>
<dbReference type="CDD" id="cd00102">
    <property type="entry name" value="IPT"/>
    <property type="match status" value="1"/>
</dbReference>
<evidence type="ECO:0000256" key="1">
    <source>
        <dbReference type="ARBA" id="ARBA00022729"/>
    </source>
</evidence>
<comment type="caution">
    <text evidence="6">The sequence shown here is derived from an EMBL/GenBank/DDBJ whole genome shotgun (WGS) entry which is preliminary data.</text>
</comment>
<dbReference type="Gene3D" id="2.60.120.260">
    <property type="entry name" value="Galactose-binding domain-like"/>
    <property type="match status" value="1"/>
</dbReference>
<dbReference type="RefSeq" id="WP_386113984.1">
    <property type="nucleotide sequence ID" value="NZ_JBHTKM010000010.1"/>
</dbReference>
<feature type="signal peptide" evidence="4">
    <location>
        <begin position="1"/>
        <end position="23"/>
    </location>
</feature>
<dbReference type="SMART" id="SM00560">
    <property type="entry name" value="LamGL"/>
    <property type="match status" value="1"/>
</dbReference>
<dbReference type="Gene3D" id="2.60.40.10">
    <property type="entry name" value="Immunoglobulins"/>
    <property type="match status" value="2"/>
</dbReference>
<dbReference type="Gene3D" id="2.60.120.200">
    <property type="match status" value="1"/>
</dbReference>
<evidence type="ECO:0000259" key="5">
    <source>
        <dbReference type="SMART" id="SM00560"/>
    </source>
</evidence>
<dbReference type="Proteomes" id="UP001597086">
    <property type="component" value="Unassembled WGS sequence"/>
</dbReference>
<feature type="region of interest" description="Disordered" evidence="3">
    <location>
        <begin position="105"/>
        <end position="197"/>
    </location>
</feature>
<keyword evidence="1 4" id="KW-0732">Signal</keyword>
<keyword evidence="2" id="KW-1015">Disulfide bond</keyword>
<dbReference type="Pfam" id="PF13385">
    <property type="entry name" value="Laminin_G_3"/>
    <property type="match status" value="1"/>
</dbReference>
<dbReference type="InterPro" id="IPR026444">
    <property type="entry name" value="Secre_tail"/>
</dbReference>
<evidence type="ECO:0000256" key="2">
    <source>
        <dbReference type="ARBA" id="ARBA00023157"/>
    </source>
</evidence>
<proteinExistence type="predicted"/>
<dbReference type="Pfam" id="PF21722">
    <property type="entry name" value="Gly_rich_2"/>
    <property type="match status" value="1"/>
</dbReference>
<accession>A0ABW3KMV7</accession>
<dbReference type="InterPro" id="IPR049304">
    <property type="entry name" value="Gly_rich_dom"/>
</dbReference>
<dbReference type="InterPro" id="IPR006558">
    <property type="entry name" value="LamG-like"/>
</dbReference>
<feature type="compositionally biased region" description="Gly residues" evidence="3">
    <location>
        <begin position="155"/>
        <end position="171"/>
    </location>
</feature>